<organism evidence="1 2">
    <name type="scientific">Cryptosporangium japonicum</name>
    <dbReference type="NCBI Taxonomy" id="80872"/>
    <lineage>
        <taxon>Bacteria</taxon>
        <taxon>Bacillati</taxon>
        <taxon>Actinomycetota</taxon>
        <taxon>Actinomycetes</taxon>
        <taxon>Cryptosporangiales</taxon>
        <taxon>Cryptosporangiaceae</taxon>
        <taxon>Cryptosporangium</taxon>
    </lineage>
</organism>
<gene>
    <name evidence="1" type="ORF">GCM10009539_83840</name>
</gene>
<name>A0ABN0VAU9_9ACTN</name>
<dbReference type="EMBL" id="BAAAGX010000046">
    <property type="protein sequence ID" value="GAA0283047.1"/>
    <property type="molecule type" value="Genomic_DNA"/>
</dbReference>
<evidence type="ECO:0000313" key="1">
    <source>
        <dbReference type="EMBL" id="GAA0283047.1"/>
    </source>
</evidence>
<reference evidence="1 2" key="1">
    <citation type="journal article" date="2019" name="Int. J. Syst. Evol. Microbiol.">
        <title>The Global Catalogue of Microorganisms (GCM) 10K type strain sequencing project: providing services to taxonomists for standard genome sequencing and annotation.</title>
        <authorList>
            <consortium name="The Broad Institute Genomics Platform"/>
            <consortium name="The Broad Institute Genome Sequencing Center for Infectious Disease"/>
            <person name="Wu L."/>
            <person name="Ma J."/>
        </authorList>
    </citation>
    <scope>NUCLEOTIDE SEQUENCE [LARGE SCALE GENOMIC DNA]</scope>
    <source>
        <strain evidence="1 2">JCM 10425</strain>
    </source>
</reference>
<comment type="caution">
    <text evidence="1">The sequence shown here is derived from an EMBL/GenBank/DDBJ whole genome shotgun (WGS) entry which is preliminary data.</text>
</comment>
<dbReference type="RefSeq" id="WP_344654534.1">
    <property type="nucleotide sequence ID" value="NZ_BAAAGX010000046.1"/>
</dbReference>
<protein>
    <submittedName>
        <fullName evidence="1">Uncharacterized protein</fullName>
    </submittedName>
</protein>
<evidence type="ECO:0000313" key="2">
    <source>
        <dbReference type="Proteomes" id="UP001500967"/>
    </source>
</evidence>
<sequence length="142" mass="16044">MGERPDQAHQRPPGVGDETVAAVGKLSEALETIEQARGHLYALHQLTGHADLMLDEATELLRKAGHDGLAERVGTELIGRNLIEGRWTFQIVEEFDDGYYAAFRGLEADARNELLAGRRHVFESEMKEKRRTHGRRHHEARP</sequence>
<keyword evidence="2" id="KW-1185">Reference proteome</keyword>
<proteinExistence type="predicted"/>
<accession>A0ABN0VAU9</accession>
<dbReference type="Proteomes" id="UP001500967">
    <property type="component" value="Unassembled WGS sequence"/>
</dbReference>